<dbReference type="PANTHER" id="PTHR45865">
    <property type="entry name" value="E3 UBIQUITIN-PROTEIN LIGASE SHPRH FAMILY MEMBER"/>
    <property type="match status" value="1"/>
</dbReference>
<reference evidence="3" key="1">
    <citation type="submission" date="2021-01" db="EMBL/GenBank/DDBJ databases">
        <authorList>
            <person name="Eckstrom K.M.E."/>
        </authorList>
    </citation>
    <scope>NUCLEOTIDE SEQUENCE</scope>
    <source>
        <strain evidence="3">UVCC 0001</strain>
    </source>
</reference>
<dbReference type="GO" id="GO:0016787">
    <property type="term" value="F:hydrolase activity"/>
    <property type="evidence" value="ECO:0007669"/>
    <property type="project" value="UniProtKB-KW"/>
</dbReference>
<proteinExistence type="predicted"/>
<dbReference type="CDD" id="cd18793">
    <property type="entry name" value="SF2_C_SNF"/>
    <property type="match status" value="1"/>
</dbReference>
<keyword evidence="4" id="KW-1185">Reference proteome</keyword>
<dbReference type="Proteomes" id="UP001255856">
    <property type="component" value="Unassembled WGS sequence"/>
</dbReference>
<name>A0AAD9IGV4_PROWI</name>
<organism evidence="3 4">
    <name type="scientific">Prototheca wickerhamii</name>
    <dbReference type="NCBI Taxonomy" id="3111"/>
    <lineage>
        <taxon>Eukaryota</taxon>
        <taxon>Viridiplantae</taxon>
        <taxon>Chlorophyta</taxon>
        <taxon>core chlorophytes</taxon>
        <taxon>Trebouxiophyceae</taxon>
        <taxon>Chlorellales</taxon>
        <taxon>Chlorellaceae</taxon>
        <taxon>Prototheca</taxon>
    </lineage>
</organism>
<protein>
    <recommendedName>
        <fullName evidence="2">Helicase C-terminal domain-containing protein</fullName>
    </recommendedName>
</protein>
<dbReference type="Pfam" id="PF00271">
    <property type="entry name" value="Helicase_C"/>
    <property type="match status" value="1"/>
</dbReference>
<dbReference type="InterPro" id="IPR049730">
    <property type="entry name" value="SNF2/RAD54-like_C"/>
</dbReference>
<dbReference type="InterPro" id="IPR001650">
    <property type="entry name" value="Helicase_C-like"/>
</dbReference>
<dbReference type="EMBL" id="JASFZW010000007">
    <property type="protein sequence ID" value="KAK2077338.1"/>
    <property type="molecule type" value="Genomic_DNA"/>
</dbReference>
<evidence type="ECO:0000313" key="4">
    <source>
        <dbReference type="Proteomes" id="UP001255856"/>
    </source>
</evidence>
<accession>A0AAD9IGV4</accession>
<evidence type="ECO:0000259" key="2">
    <source>
        <dbReference type="Pfam" id="PF00271"/>
    </source>
</evidence>
<dbReference type="PANTHER" id="PTHR45865:SF1">
    <property type="entry name" value="E3 UBIQUITIN-PROTEIN LIGASE SHPRH"/>
    <property type="match status" value="1"/>
</dbReference>
<sequence length="135" mass="14330">MVWKAKLESVVRCVLDLLDRGPEERILVFSTWHDVLTLLEHAFLANGVPFARPAGGRKLGQVLSAFQGAGGSSAKAGAPAPRVLLLAIKQGGNGLNLTAAQHVILVEPLLSSGLEAQAAGRVDRVGQTRETHVHR</sequence>
<gene>
    <name evidence="3" type="ORF">QBZ16_004972</name>
</gene>
<dbReference type="Gene3D" id="3.40.50.300">
    <property type="entry name" value="P-loop containing nucleotide triphosphate hydrolases"/>
    <property type="match status" value="1"/>
</dbReference>
<evidence type="ECO:0000313" key="3">
    <source>
        <dbReference type="EMBL" id="KAK2077338.1"/>
    </source>
</evidence>
<dbReference type="SUPFAM" id="SSF52540">
    <property type="entry name" value="P-loop containing nucleoside triphosphate hydrolases"/>
    <property type="match status" value="1"/>
</dbReference>
<dbReference type="AlphaFoldDB" id="A0AAD9IGV4"/>
<dbReference type="InterPro" id="IPR027417">
    <property type="entry name" value="P-loop_NTPase"/>
</dbReference>
<dbReference type="InterPro" id="IPR052583">
    <property type="entry name" value="ATP-helicase/E3_Ub-Ligase"/>
</dbReference>
<comment type="caution">
    <text evidence="3">The sequence shown here is derived from an EMBL/GenBank/DDBJ whole genome shotgun (WGS) entry which is preliminary data.</text>
</comment>
<evidence type="ECO:0000256" key="1">
    <source>
        <dbReference type="ARBA" id="ARBA00022801"/>
    </source>
</evidence>
<keyword evidence="1" id="KW-0378">Hydrolase</keyword>
<feature type="domain" description="Helicase C-terminal" evidence="2">
    <location>
        <begin position="11"/>
        <end position="126"/>
    </location>
</feature>